<evidence type="ECO:0000313" key="1">
    <source>
        <dbReference type="EMBL" id="TRM67400.1"/>
    </source>
</evidence>
<dbReference type="EMBL" id="VDMD01000002">
    <property type="protein sequence ID" value="TRM67400.1"/>
    <property type="molecule type" value="Genomic_DNA"/>
</dbReference>
<gene>
    <name evidence="1" type="ORF">BD626DRAFT_478712</name>
</gene>
<accession>A0A550CRH8</accession>
<reference evidence="1 2" key="1">
    <citation type="journal article" date="2019" name="New Phytol.">
        <title>Comparative genomics reveals unique wood-decay strategies and fruiting body development in the Schizophyllaceae.</title>
        <authorList>
            <person name="Almasi E."/>
            <person name="Sahu N."/>
            <person name="Krizsan K."/>
            <person name="Balint B."/>
            <person name="Kovacs G.M."/>
            <person name="Kiss B."/>
            <person name="Cseklye J."/>
            <person name="Drula E."/>
            <person name="Henrissat B."/>
            <person name="Nagy I."/>
            <person name="Chovatia M."/>
            <person name="Adam C."/>
            <person name="LaButti K."/>
            <person name="Lipzen A."/>
            <person name="Riley R."/>
            <person name="Grigoriev I.V."/>
            <person name="Nagy L.G."/>
        </authorList>
    </citation>
    <scope>NUCLEOTIDE SEQUENCE [LARGE SCALE GENOMIC DNA]</scope>
    <source>
        <strain evidence="1 2">NL-1724</strain>
    </source>
</reference>
<dbReference type="Proteomes" id="UP000320762">
    <property type="component" value="Unassembled WGS sequence"/>
</dbReference>
<sequence>MDFDKTRIQSIWPFQHRGHFLNDATLIETTMITPEVRLVRVAFDSNSHMMYFGDAQGLPLSYADTKKFIVEAPAYREICQPFGGFQLTPDHPFFVLFNLSAAVVYRVSLRDTDQILWSIHSEESDYRSSGIHPEQEMPDYYQAVFEHCRRSLAQGLTDLYAQTGAQVIPYFDPTPLREPTVPASAGYRLPVIDRPLTPRPSPYAHHRPEVFWALNDANYNWKSRTVRRQGGRAPRMPLILPPELQRS</sequence>
<evidence type="ECO:0000313" key="2">
    <source>
        <dbReference type="Proteomes" id="UP000320762"/>
    </source>
</evidence>
<organism evidence="1 2">
    <name type="scientific">Schizophyllum amplum</name>
    <dbReference type="NCBI Taxonomy" id="97359"/>
    <lineage>
        <taxon>Eukaryota</taxon>
        <taxon>Fungi</taxon>
        <taxon>Dikarya</taxon>
        <taxon>Basidiomycota</taxon>
        <taxon>Agaricomycotina</taxon>
        <taxon>Agaricomycetes</taxon>
        <taxon>Agaricomycetidae</taxon>
        <taxon>Agaricales</taxon>
        <taxon>Schizophyllaceae</taxon>
        <taxon>Schizophyllum</taxon>
    </lineage>
</organism>
<keyword evidence="2" id="KW-1185">Reference proteome</keyword>
<name>A0A550CRH8_9AGAR</name>
<protein>
    <submittedName>
        <fullName evidence="1">Uncharacterized protein</fullName>
    </submittedName>
</protein>
<proteinExistence type="predicted"/>
<dbReference type="AlphaFoldDB" id="A0A550CRH8"/>
<comment type="caution">
    <text evidence="1">The sequence shown here is derived from an EMBL/GenBank/DDBJ whole genome shotgun (WGS) entry which is preliminary data.</text>
</comment>